<evidence type="ECO:0000256" key="5">
    <source>
        <dbReference type="ARBA" id="ARBA00022692"/>
    </source>
</evidence>
<dbReference type="InterPro" id="IPR007387">
    <property type="entry name" value="TRAP_DctQ"/>
</dbReference>
<keyword evidence="4 9" id="KW-0997">Cell inner membrane</keyword>
<evidence type="ECO:0000256" key="1">
    <source>
        <dbReference type="ARBA" id="ARBA00004429"/>
    </source>
</evidence>
<feature type="transmembrane region" description="Helical" evidence="9">
    <location>
        <begin position="85"/>
        <end position="109"/>
    </location>
</feature>
<comment type="subunit">
    <text evidence="9">The complex comprises the extracytoplasmic solute receptor protein and the two transmembrane proteins.</text>
</comment>
<sequence length="173" mass="18449">MRAVRRAADGLIGLSATIGALGLFVETGVILIDVIGRAFGSPLFGSQDVITMTMVVVVFGGMALCDRVGGHIGVDIFEARYPDWLNRWIDIVSALLGAAIFAAIAWAVWESSKISQMLNLSTNLIGLPKAWFQWALAGFSALTALGLLLRAAELTATGRDVRKDDTRLTDSPA</sequence>
<evidence type="ECO:0000256" key="2">
    <source>
        <dbReference type="ARBA" id="ARBA00022448"/>
    </source>
</evidence>
<keyword evidence="12" id="KW-1185">Reference proteome</keyword>
<comment type="subcellular location">
    <subcellularLocation>
        <location evidence="1 9">Cell inner membrane</location>
        <topology evidence="1 9">Multi-pass membrane protein</topology>
    </subcellularLocation>
</comment>
<keyword evidence="6 9" id="KW-1133">Transmembrane helix</keyword>
<reference evidence="11 12" key="1">
    <citation type="submission" date="2013-04" db="EMBL/GenBank/DDBJ databases">
        <title>Oceanicola sp. 22II1-22F33 Genome Sequencing.</title>
        <authorList>
            <person name="Lai Q."/>
            <person name="Li G."/>
            <person name="Shao Z."/>
        </authorList>
    </citation>
    <scope>NUCLEOTIDE SEQUENCE [LARGE SCALE GENOMIC DNA]</scope>
    <source>
        <strain evidence="11 12">22II1-22F33</strain>
    </source>
</reference>
<feature type="transmembrane region" description="Helical" evidence="9">
    <location>
        <begin position="12"/>
        <end position="32"/>
    </location>
</feature>
<dbReference type="InterPro" id="IPR055348">
    <property type="entry name" value="DctQ"/>
</dbReference>
<proteinExistence type="inferred from homology"/>
<evidence type="ECO:0000256" key="3">
    <source>
        <dbReference type="ARBA" id="ARBA00022475"/>
    </source>
</evidence>
<comment type="function">
    <text evidence="9">Part of the tripartite ATP-independent periplasmic (TRAP) transport system.</text>
</comment>
<evidence type="ECO:0000313" key="11">
    <source>
        <dbReference type="EMBL" id="OWU72916.1"/>
    </source>
</evidence>
<keyword evidence="7 9" id="KW-0472">Membrane</keyword>
<evidence type="ECO:0000256" key="6">
    <source>
        <dbReference type="ARBA" id="ARBA00022989"/>
    </source>
</evidence>
<evidence type="ECO:0000256" key="9">
    <source>
        <dbReference type="RuleBase" id="RU369079"/>
    </source>
</evidence>
<feature type="transmembrane region" description="Helical" evidence="9">
    <location>
        <begin position="131"/>
        <end position="149"/>
    </location>
</feature>
<dbReference type="GO" id="GO:0015740">
    <property type="term" value="P:C4-dicarboxylate transport"/>
    <property type="evidence" value="ECO:0007669"/>
    <property type="project" value="TreeGrafter"/>
</dbReference>
<comment type="similarity">
    <text evidence="8 9">Belongs to the TRAP transporter small permease family.</text>
</comment>
<dbReference type="RefSeq" id="WP_088650611.1">
    <property type="nucleotide sequence ID" value="NZ_AQQR01000005.1"/>
</dbReference>
<keyword evidence="3" id="KW-1003">Cell membrane</keyword>
<dbReference type="OrthoDB" id="7854755at2"/>
<dbReference type="GO" id="GO:0005886">
    <property type="term" value="C:plasma membrane"/>
    <property type="evidence" value="ECO:0007669"/>
    <property type="project" value="UniProtKB-SubCell"/>
</dbReference>
<evidence type="ECO:0000259" key="10">
    <source>
        <dbReference type="Pfam" id="PF04290"/>
    </source>
</evidence>
<evidence type="ECO:0000256" key="7">
    <source>
        <dbReference type="ARBA" id="ARBA00023136"/>
    </source>
</evidence>
<keyword evidence="2 9" id="KW-0813">Transport</keyword>
<gene>
    <name evidence="11" type="ORF">ATO3_14600</name>
</gene>
<protein>
    <recommendedName>
        <fullName evidence="9">TRAP transporter small permease protein</fullName>
    </recommendedName>
</protein>
<dbReference type="PANTHER" id="PTHR35011:SF2">
    <property type="entry name" value="2,3-DIKETO-L-GULONATE TRAP TRANSPORTER SMALL PERMEASE PROTEIN YIAM"/>
    <property type="match status" value="1"/>
</dbReference>
<name>A0A225NH41_9RHOB</name>
<organism evidence="11 12">
    <name type="scientific">Marinibacterium profundimaris</name>
    <dbReference type="NCBI Taxonomy" id="1679460"/>
    <lineage>
        <taxon>Bacteria</taxon>
        <taxon>Pseudomonadati</taxon>
        <taxon>Pseudomonadota</taxon>
        <taxon>Alphaproteobacteria</taxon>
        <taxon>Rhodobacterales</taxon>
        <taxon>Paracoccaceae</taxon>
        <taxon>Marinibacterium</taxon>
    </lineage>
</organism>
<evidence type="ECO:0000313" key="12">
    <source>
        <dbReference type="Proteomes" id="UP000215377"/>
    </source>
</evidence>
<feature type="domain" description="Tripartite ATP-independent periplasmic transporters DctQ component" evidence="10">
    <location>
        <begin position="27"/>
        <end position="154"/>
    </location>
</feature>
<dbReference type="EMBL" id="AQQR01000005">
    <property type="protein sequence ID" value="OWU72916.1"/>
    <property type="molecule type" value="Genomic_DNA"/>
</dbReference>
<dbReference type="GO" id="GO:0022857">
    <property type="term" value="F:transmembrane transporter activity"/>
    <property type="evidence" value="ECO:0007669"/>
    <property type="project" value="UniProtKB-UniRule"/>
</dbReference>
<dbReference type="PANTHER" id="PTHR35011">
    <property type="entry name" value="2,3-DIKETO-L-GULONATE TRAP TRANSPORTER SMALL PERMEASE PROTEIN YIAM"/>
    <property type="match status" value="1"/>
</dbReference>
<keyword evidence="5 9" id="KW-0812">Transmembrane</keyword>
<evidence type="ECO:0000256" key="4">
    <source>
        <dbReference type="ARBA" id="ARBA00022519"/>
    </source>
</evidence>
<comment type="caution">
    <text evidence="11">The sequence shown here is derived from an EMBL/GenBank/DDBJ whole genome shotgun (WGS) entry which is preliminary data.</text>
</comment>
<accession>A0A225NH41</accession>
<evidence type="ECO:0000256" key="8">
    <source>
        <dbReference type="ARBA" id="ARBA00038436"/>
    </source>
</evidence>
<feature type="transmembrane region" description="Helical" evidence="9">
    <location>
        <begin position="44"/>
        <end position="64"/>
    </location>
</feature>
<dbReference type="Proteomes" id="UP000215377">
    <property type="component" value="Unassembled WGS sequence"/>
</dbReference>
<dbReference type="AlphaFoldDB" id="A0A225NH41"/>
<dbReference type="Pfam" id="PF04290">
    <property type="entry name" value="DctQ"/>
    <property type="match status" value="1"/>
</dbReference>